<accession>A0A0A2F8B6</accession>
<keyword evidence="2" id="KW-0813">Transport</keyword>
<dbReference type="InterPro" id="IPR051909">
    <property type="entry name" value="MFP_Cation_Efflux"/>
</dbReference>
<dbReference type="PROSITE" id="PS51257">
    <property type="entry name" value="PROKAR_LIPOPROTEIN"/>
    <property type="match status" value="1"/>
</dbReference>
<evidence type="ECO:0000256" key="2">
    <source>
        <dbReference type="ARBA" id="ARBA00022448"/>
    </source>
</evidence>
<dbReference type="GO" id="GO:0016020">
    <property type="term" value="C:membrane"/>
    <property type="evidence" value="ECO:0007669"/>
    <property type="project" value="InterPro"/>
</dbReference>
<dbReference type="FunFam" id="2.40.420.20:FF:000006">
    <property type="entry name" value="RND family efflux transporter MFP subunit"/>
    <property type="match status" value="1"/>
</dbReference>
<feature type="domain" description="CzcB-like C-terminal circularly permuted SH3-like" evidence="7">
    <location>
        <begin position="333"/>
        <end position="393"/>
    </location>
</feature>
<protein>
    <submittedName>
        <fullName evidence="8">RND transporter MFP subunit</fullName>
    </submittedName>
</protein>
<evidence type="ECO:0000259" key="6">
    <source>
        <dbReference type="Pfam" id="PF25917"/>
    </source>
</evidence>
<dbReference type="PANTHER" id="PTHR30097:SF4">
    <property type="entry name" value="SLR6042 PROTEIN"/>
    <property type="match status" value="1"/>
</dbReference>
<dbReference type="AlphaFoldDB" id="A0A0A2F8B6"/>
<comment type="caution">
    <text evidence="8">The sequence shown here is derived from an EMBL/GenBank/DDBJ whole genome shotgun (WGS) entry which is preliminary data.</text>
</comment>
<gene>
    <name evidence="8" type="ORF">HR08_08190</name>
</gene>
<feature type="signal peptide" evidence="5">
    <location>
        <begin position="1"/>
        <end position="25"/>
    </location>
</feature>
<evidence type="ECO:0000313" key="8">
    <source>
        <dbReference type="EMBL" id="KGN84679.1"/>
    </source>
</evidence>
<dbReference type="GO" id="GO:0060003">
    <property type="term" value="P:copper ion export"/>
    <property type="evidence" value="ECO:0007669"/>
    <property type="project" value="TreeGrafter"/>
</dbReference>
<comment type="similarity">
    <text evidence="1">Belongs to the membrane fusion protein (MFP) (TC 8.A.1) family.</text>
</comment>
<feature type="domain" description="Multidrug resistance protein MdtA-like barrel-sandwich hybrid" evidence="6">
    <location>
        <begin position="112"/>
        <end position="241"/>
    </location>
</feature>
<evidence type="ECO:0000256" key="3">
    <source>
        <dbReference type="SAM" id="Coils"/>
    </source>
</evidence>
<dbReference type="Gene3D" id="2.40.420.20">
    <property type="match status" value="1"/>
</dbReference>
<dbReference type="SUPFAM" id="SSF111369">
    <property type="entry name" value="HlyD-like secretion proteins"/>
    <property type="match status" value="1"/>
</dbReference>
<dbReference type="STRING" id="111105.HR09_00865"/>
<reference evidence="8 9" key="1">
    <citation type="submission" date="2014-08" db="EMBL/GenBank/DDBJ databases">
        <title>Porphyromonas gulae strain:COT-052_OH1451 Genome sequencing.</title>
        <authorList>
            <person name="Wallis C."/>
            <person name="Deusch O."/>
            <person name="O'Flynn C."/>
            <person name="Davis I."/>
            <person name="Jospin G."/>
            <person name="Darling A.E."/>
            <person name="Coil D.A."/>
            <person name="Alexiev A."/>
            <person name="Horsfall A."/>
            <person name="Kirkwood N."/>
            <person name="Harris S."/>
            <person name="Eisen J.A."/>
        </authorList>
    </citation>
    <scope>NUCLEOTIDE SEQUENCE [LARGE SCALE GENOMIC DNA]</scope>
    <source>
        <strain evidence="9">COT-052 OH1451</strain>
    </source>
</reference>
<dbReference type="Pfam" id="PF25975">
    <property type="entry name" value="CzcB_C"/>
    <property type="match status" value="1"/>
</dbReference>
<evidence type="ECO:0000259" key="7">
    <source>
        <dbReference type="Pfam" id="PF25975"/>
    </source>
</evidence>
<dbReference type="OrthoDB" id="9809068at2"/>
<evidence type="ECO:0000256" key="1">
    <source>
        <dbReference type="ARBA" id="ARBA00009477"/>
    </source>
</evidence>
<dbReference type="GO" id="GO:0015679">
    <property type="term" value="P:plasma membrane copper ion transport"/>
    <property type="evidence" value="ECO:0007669"/>
    <property type="project" value="TreeGrafter"/>
</dbReference>
<feature type="coiled-coil region" evidence="3">
    <location>
        <begin position="155"/>
        <end position="203"/>
    </location>
</feature>
<dbReference type="InterPro" id="IPR058649">
    <property type="entry name" value="CzcB_C"/>
</dbReference>
<feature type="chain" id="PRO_5001998695" evidence="5">
    <location>
        <begin position="26"/>
        <end position="407"/>
    </location>
</feature>
<feature type="compositionally biased region" description="Basic and acidic residues" evidence="4">
    <location>
        <begin position="33"/>
        <end position="63"/>
    </location>
</feature>
<dbReference type="Gene3D" id="2.40.30.170">
    <property type="match status" value="1"/>
</dbReference>
<sequence>MKPYYLSLLYIVAAAILTACDSSNAATQAGTELQHEHPAGHDHDHDHDGEEDHDHDHDEDKAGKKSASANEIHFTCRQAEAAGLQVEKVAPSTFNYVIKTSGQILSAQGDEATVVATANGIVSFVSSAVTEGASVRAGECIVSISAKNLPDGDPVTKARIAYESAKKEHQRAEKLVKDQIISNKEYEQACRDYQTAKTIYEAQASGTGAGGIRVTAPMSGYIKNRMVNQGEYVSVGQPIATISQNRRLQLRAEVSEKHFKNVGNISSANFQTSYDNKLYELSDLNGRLLSFGRASTQSSYIPVTFEFDNVGDVVPGSFVTVYLLSNAQEEVLSVPVSAITEEQGLHFVYLQLDEEGYQKQEVRLGQSNGRRVQILSGLKAGDSVVTHGVYQVKLAAISSVMPEGHTH</sequence>
<dbReference type="PANTHER" id="PTHR30097">
    <property type="entry name" value="CATION EFFLUX SYSTEM PROTEIN CUSB"/>
    <property type="match status" value="1"/>
</dbReference>
<dbReference type="GO" id="GO:0030313">
    <property type="term" value="C:cell envelope"/>
    <property type="evidence" value="ECO:0007669"/>
    <property type="project" value="TreeGrafter"/>
</dbReference>
<dbReference type="GO" id="GO:0022857">
    <property type="term" value="F:transmembrane transporter activity"/>
    <property type="evidence" value="ECO:0007669"/>
    <property type="project" value="InterPro"/>
</dbReference>
<evidence type="ECO:0000256" key="4">
    <source>
        <dbReference type="SAM" id="MobiDB-lite"/>
    </source>
</evidence>
<name>A0A0A2F8B6_9PORP</name>
<dbReference type="RefSeq" id="WP_039421705.1">
    <property type="nucleotide sequence ID" value="NZ_JRAI01000066.1"/>
</dbReference>
<dbReference type="EMBL" id="JRAI01000066">
    <property type="protein sequence ID" value="KGN84679.1"/>
    <property type="molecule type" value="Genomic_DNA"/>
</dbReference>
<dbReference type="eggNOG" id="COG0845">
    <property type="taxonomic scope" value="Bacteria"/>
</dbReference>
<evidence type="ECO:0000256" key="5">
    <source>
        <dbReference type="SAM" id="SignalP"/>
    </source>
</evidence>
<dbReference type="InterPro" id="IPR006143">
    <property type="entry name" value="RND_pump_MFP"/>
</dbReference>
<dbReference type="Pfam" id="PF25917">
    <property type="entry name" value="BSH_RND"/>
    <property type="match status" value="1"/>
</dbReference>
<keyword evidence="3" id="KW-0175">Coiled coil</keyword>
<proteinExistence type="inferred from homology"/>
<evidence type="ECO:0000313" key="9">
    <source>
        <dbReference type="Proteomes" id="UP000030130"/>
    </source>
</evidence>
<dbReference type="Proteomes" id="UP000030130">
    <property type="component" value="Unassembled WGS sequence"/>
</dbReference>
<dbReference type="Gene3D" id="2.40.50.100">
    <property type="match status" value="1"/>
</dbReference>
<organism evidence="8 9">
    <name type="scientific">Porphyromonas gulae</name>
    <dbReference type="NCBI Taxonomy" id="111105"/>
    <lineage>
        <taxon>Bacteria</taxon>
        <taxon>Pseudomonadati</taxon>
        <taxon>Bacteroidota</taxon>
        <taxon>Bacteroidia</taxon>
        <taxon>Bacteroidales</taxon>
        <taxon>Porphyromonadaceae</taxon>
        <taxon>Porphyromonas</taxon>
    </lineage>
</organism>
<dbReference type="InterPro" id="IPR058625">
    <property type="entry name" value="MdtA-like_BSH"/>
</dbReference>
<keyword evidence="5" id="KW-0732">Signal</keyword>
<dbReference type="NCBIfam" id="TIGR01730">
    <property type="entry name" value="RND_mfp"/>
    <property type="match status" value="1"/>
</dbReference>
<dbReference type="Gene3D" id="1.10.287.470">
    <property type="entry name" value="Helix hairpin bin"/>
    <property type="match status" value="1"/>
</dbReference>
<feature type="region of interest" description="Disordered" evidence="4">
    <location>
        <begin position="28"/>
        <end position="68"/>
    </location>
</feature>